<dbReference type="STRING" id="37659.GCA_000703125_02053"/>
<dbReference type="RefSeq" id="WP_104409410.1">
    <property type="nucleotide sequence ID" value="NZ_PTIS01000003.1"/>
</dbReference>
<evidence type="ECO:0000313" key="1">
    <source>
        <dbReference type="EMBL" id="PPK48996.1"/>
    </source>
</evidence>
<reference evidence="1 2" key="1">
    <citation type="submission" date="2018-02" db="EMBL/GenBank/DDBJ databases">
        <title>Genomic Encyclopedia of Archaeal and Bacterial Type Strains, Phase II (KMG-II): from individual species to whole genera.</title>
        <authorList>
            <person name="Goeker M."/>
        </authorList>
    </citation>
    <scope>NUCLEOTIDE SEQUENCE [LARGE SCALE GENOMIC DNA]</scope>
    <source>
        <strain evidence="1 2">DSM 15099</strain>
    </source>
</reference>
<dbReference type="Proteomes" id="UP000239863">
    <property type="component" value="Unassembled WGS sequence"/>
</dbReference>
<dbReference type="AlphaFoldDB" id="A0A2S6FZI5"/>
<organism evidence="1 2">
    <name type="scientific">Clostridium algidicarnis DSM 15099</name>
    <dbReference type="NCBI Taxonomy" id="1121295"/>
    <lineage>
        <taxon>Bacteria</taxon>
        <taxon>Bacillati</taxon>
        <taxon>Bacillota</taxon>
        <taxon>Clostridia</taxon>
        <taxon>Eubacteriales</taxon>
        <taxon>Clostridiaceae</taxon>
        <taxon>Clostridium</taxon>
    </lineage>
</organism>
<dbReference type="NCBIfam" id="NF045597">
    <property type="entry name" value="TudS_rel_CD3072"/>
    <property type="match status" value="1"/>
</dbReference>
<comment type="caution">
    <text evidence="1">The sequence shown here is derived from an EMBL/GenBank/DDBJ whole genome shotgun (WGS) entry which is preliminary data.</text>
</comment>
<proteinExistence type="predicted"/>
<gene>
    <name evidence="1" type="ORF">BD821_103124</name>
</gene>
<dbReference type="OrthoDB" id="5420310at2"/>
<evidence type="ECO:0000313" key="2">
    <source>
        <dbReference type="Proteomes" id="UP000239863"/>
    </source>
</evidence>
<protein>
    <submittedName>
        <fullName evidence="1">Putative secreted protein</fullName>
    </submittedName>
</protein>
<name>A0A2S6FZI5_9CLOT</name>
<accession>A0A2S6FZI5</accession>
<dbReference type="InterPro" id="IPR054648">
    <property type="entry name" value="TudS-rel"/>
</dbReference>
<sequence>MERSRKICIVPHCFLNANSKVEGPCRYKAILKPLVYALIERNYGIIQLPCPELTFYGMRRWGHVRNQFDNPYFRKHCREILEPIILQIKEYEANDYEIKHIIGVNGSPSCGIDVSCGSNSWKGEISQIENLEDLKKDITYDNKPGIYMQEFMQLLKEDGIEINFIGINEKDIDKYDFDKIL</sequence>
<dbReference type="EMBL" id="PTIS01000003">
    <property type="protein sequence ID" value="PPK48996.1"/>
    <property type="molecule type" value="Genomic_DNA"/>
</dbReference>